<feature type="compositionally biased region" description="Basic and acidic residues" evidence="1">
    <location>
        <begin position="22"/>
        <end position="34"/>
    </location>
</feature>
<feature type="region of interest" description="Disordered" evidence="1">
    <location>
        <begin position="1"/>
        <end position="34"/>
    </location>
</feature>
<protein>
    <submittedName>
        <fullName evidence="2">Uncharacterized protein</fullName>
    </submittedName>
</protein>
<evidence type="ECO:0000313" key="2">
    <source>
        <dbReference type="EMBL" id="SVE63589.1"/>
    </source>
</evidence>
<feature type="non-terminal residue" evidence="2">
    <location>
        <position position="1"/>
    </location>
</feature>
<gene>
    <name evidence="2" type="ORF">METZ01_LOCUS516443</name>
</gene>
<sequence length="34" mass="3544">DGDGVAVGDADDLGSESPGGLYDDRQEGRLNYDD</sequence>
<reference evidence="2" key="1">
    <citation type="submission" date="2018-05" db="EMBL/GenBank/DDBJ databases">
        <authorList>
            <person name="Lanie J.A."/>
            <person name="Ng W.-L."/>
            <person name="Kazmierczak K.M."/>
            <person name="Andrzejewski T.M."/>
            <person name="Davidsen T.M."/>
            <person name="Wayne K.J."/>
            <person name="Tettelin H."/>
            <person name="Glass J.I."/>
            <person name="Rusch D."/>
            <person name="Podicherti R."/>
            <person name="Tsui H.-C.T."/>
            <person name="Winkler M.E."/>
        </authorList>
    </citation>
    <scope>NUCLEOTIDE SEQUENCE</scope>
</reference>
<organism evidence="2">
    <name type="scientific">marine metagenome</name>
    <dbReference type="NCBI Taxonomy" id="408172"/>
    <lineage>
        <taxon>unclassified sequences</taxon>
        <taxon>metagenomes</taxon>
        <taxon>ecological metagenomes</taxon>
    </lineage>
</organism>
<feature type="compositionally biased region" description="Acidic residues" evidence="1">
    <location>
        <begin position="1"/>
        <end position="14"/>
    </location>
</feature>
<accession>A0A383F3Q5</accession>
<dbReference type="EMBL" id="UINC01231167">
    <property type="protein sequence ID" value="SVE63589.1"/>
    <property type="molecule type" value="Genomic_DNA"/>
</dbReference>
<evidence type="ECO:0000256" key="1">
    <source>
        <dbReference type="SAM" id="MobiDB-lite"/>
    </source>
</evidence>
<name>A0A383F3Q5_9ZZZZ</name>
<dbReference type="AlphaFoldDB" id="A0A383F3Q5"/>
<proteinExistence type="predicted"/>